<dbReference type="CDD" id="cd19077">
    <property type="entry name" value="AKR_AKR8A1-2"/>
    <property type="match status" value="1"/>
</dbReference>
<dbReference type="GeneID" id="70189484"/>
<comment type="caution">
    <text evidence="3">The sequence shown here is derived from an EMBL/GenBank/DDBJ whole genome shotgun (WGS) entry which is preliminary data.</text>
</comment>
<reference evidence="3" key="1">
    <citation type="journal article" date="2021" name="Nat. Commun.">
        <title>Genetic determinants of endophytism in the Arabidopsis root mycobiome.</title>
        <authorList>
            <person name="Mesny F."/>
            <person name="Miyauchi S."/>
            <person name="Thiergart T."/>
            <person name="Pickel B."/>
            <person name="Atanasova L."/>
            <person name="Karlsson M."/>
            <person name="Huettel B."/>
            <person name="Barry K.W."/>
            <person name="Haridas S."/>
            <person name="Chen C."/>
            <person name="Bauer D."/>
            <person name="Andreopoulos W."/>
            <person name="Pangilinan J."/>
            <person name="LaButti K."/>
            <person name="Riley R."/>
            <person name="Lipzen A."/>
            <person name="Clum A."/>
            <person name="Drula E."/>
            <person name="Henrissat B."/>
            <person name="Kohler A."/>
            <person name="Grigoriev I.V."/>
            <person name="Martin F.M."/>
            <person name="Hacquard S."/>
        </authorList>
    </citation>
    <scope>NUCLEOTIDE SEQUENCE</scope>
    <source>
        <strain evidence="3">MPI-CAGE-CH-0230</strain>
    </source>
</reference>
<evidence type="ECO:0000259" key="2">
    <source>
        <dbReference type="Pfam" id="PF00248"/>
    </source>
</evidence>
<evidence type="ECO:0000313" key="3">
    <source>
        <dbReference type="EMBL" id="KAH7039688.1"/>
    </source>
</evidence>
<keyword evidence="1" id="KW-0560">Oxidoreductase</keyword>
<proteinExistence type="predicted"/>
<dbReference type="InterPro" id="IPR050791">
    <property type="entry name" value="Aldo-Keto_reductase"/>
</dbReference>
<gene>
    <name evidence="3" type="ORF">B0I36DRAFT_370733</name>
</gene>
<dbReference type="EMBL" id="JAGTJQ010000001">
    <property type="protein sequence ID" value="KAH7039688.1"/>
    <property type="molecule type" value="Genomic_DNA"/>
</dbReference>
<organism evidence="3 4">
    <name type="scientific">Microdochium trichocladiopsis</name>
    <dbReference type="NCBI Taxonomy" id="1682393"/>
    <lineage>
        <taxon>Eukaryota</taxon>
        <taxon>Fungi</taxon>
        <taxon>Dikarya</taxon>
        <taxon>Ascomycota</taxon>
        <taxon>Pezizomycotina</taxon>
        <taxon>Sordariomycetes</taxon>
        <taxon>Xylariomycetidae</taxon>
        <taxon>Xylariales</taxon>
        <taxon>Microdochiaceae</taxon>
        <taxon>Microdochium</taxon>
    </lineage>
</organism>
<sequence>MPTINDQQIGPTGFGLMGLTWRATPPPKEQAFAAMRAALANGMNFWNGGDLYGNPEYNSMTLLSEYFAKYPEDADKVVLSMKAGVNPDQSPAGVRKTLDNMLGQLKGTKKVDVFEFARRNQAASMEEAFRTVKEEYIDTGKVGGISLSEVRLDTLKEAVKHVKVVAVEVEVSLFSTDVLTNGIAATCAEHNIPIVAYSPIGRGLLTGQIRSIDDIPEDSMLRHYPRFQPDTFPINIELVGQVEAIARRKGCTPAQLAISWVRSLSRRPGMPTFIPIPGATTAERVEENSKHFDITDDEMAEIDRILAKFPVAGERYPEQIPSNT</sequence>
<dbReference type="GO" id="GO:0005737">
    <property type="term" value="C:cytoplasm"/>
    <property type="evidence" value="ECO:0007669"/>
    <property type="project" value="TreeGrafter"/>
</dbReference>
<evidence type="ECO:0000256" key="1">
    <source>
        <dbReference type="ARBA" id="ARBA00023002"/>
    </source>
</evidence>
<dbReference type="Gene3D" id="3.20.20.100">
    <property type="entry name" value="NADP-dependent oxidoreductase domain"/>
    <property type="match status" value="1"/>
</dbReference>
<dbReference type="Pfam" id="PF00248">
    <property type="entry name" value="Aldo_ket_red"/>
    <property type="match status" value="1"/>
</dbReference>
<dbReference type="InterPro" id="IPR036812">
    <property type="entry name" value="NAD(P)_OxRdtase_dom_sf"/>
</dbReference>
<dbReference type="PANTHER" id="PTHR43625">
    <property type="entry name" value="AFLATOXIN B1 ALDEHYDE REDUCTASE"/>
    <property type="match status" value="1"/>
</dbReference>
<dbReference type="AlphaFoldDB" id="A0A9P9BUX3"/>
<dbReference type="GO" id="GO:0016491">
    <property type="term" value="F:oxidoreductase activity"/>
    <property type="evidence" value="ECO:0007669"/>
    <property type="project" value="UniProtKB-KW"/>
</dbReference>
<accession>A0A9P9BUX3</accession>
<dbReference type="Proteomes" id="UP000756346">
    <property type="component" value="Unassembled WGS sequence"/>
</dbReference>
<keyword evidence="4" id="KW-1185">Reference proteome</keyword>
<evidence type="ECO:0000313" key="4">
    <source>
        <dbReference type="Proteomes" id="UP000756346"/>
    </source>
</evidence>
<dbReference type="PANTHER" id="PTHR43625:SF78">
    <property type="entry name" value="PYRIDOXAL REDUCTASE-RELATED"/>
    <property type="match status" value="1"/>
</dbReference>
<dbReference type="InterPro" id="IPR023210">
    <property type="entry name" value="NADP_OxRdtase_dom"/>
</dbReference>
<dbReference type="SUPFAM" id="SSF51430">
    <property type="entry name" value="NAD(P)-linked oxidoreductase"/>
    <property type="match status" value="1"/>
</dbReference>
<feature type="domain" description="NADP-dependent oxidoreductase" evidence="2">
    <location>
        <begin position="13"/>
        <end position="306"/>
    </location>
</feature>
<dbReference type="OrthoDB" id="37537at2759"/>
<protein>
    <submittedName>
        <fullName evidence="3">Aldo/keto reductase</fullName>
    </submittedName>
</protein>
<dbReference type="RefSeq" id="XP_046017743.1">
    <property type="nucleotide sequence ID" value="XM_046159938.1"/>
</dbReference>
<name>A0A9P9BUX3_9PEZI</name>